<dbReference type="PROSITE" id="PS51085">
    <property type="entry name" value="2FE2S_FER_2"/>
    <property type="match status" value="1"/>
</dbReference>
<evidence type="ECO:0000256" key="7">
    <source>
        <dbReference type="ARBA" id="ARBA00023014"/>
    </source>
</evidence>
<dbReference type="GO" id="GO:0009507">
    <property type="term" value="C:chloroplast"/>
    <property type="evidence" value="ECO:0007669"/>
    <property type="project" value="TreeGrafter"/>
</dbReference>
<evidence type="ECO:0000313" key="11">
    <source>
        <dbReference type="Proteomes" id="UP001489004"/>
    </source>
</evidence>
<comment type="caution">
    <text evidence="10">The sequence shown here is derived from an EMBL/GenBank/DDBJ whole genome shotgun (WGS) entry which is preliminary data.</text>
</comment>
<dbReference type="PANTHER" id="PTHR43112">
    <property type="entry name" value="FERREDOXIN"/>
    <property type="match status" value="1"/>
</dbReference>
<evidence type="ECO:0000256" key="8">
    <source>
        <dbReference type="ARBA" id="ARBA00034078"/>
    </source>
</evidence>
<comment type="cofactor">
    <cofactor evidence="8">
        <name>[2Fe-2S] cluster</name>
        <dbReference type="ChEBI" id="CHEBI:190135"/>
    </cofactor>
</comment>
<dbReference type="PANTHER" id="PTHR43112:SF9">
    <property type="entry name" value="FERREDOXIN C 1, CHLOROPLASTIC"/>
    <property type="match status" value="1"/>
</dbReference>
<dbReference type="InterPro" id="IPR001041">
    <property type="entry name" value="2Fe-2S_ferredoxin-type"/>
</dbReference>
<keyword evidence="5" id="KW-0249">Electron transport</keyword>
<dbReference type="CDD" id="cd00207">
    <property type="entry name" value="fer2"/>
    <property type="match status" value="1"/>
</dbReference>
<reference evidence="10 11" key="1">
    <citation type="journal article" date="2024" name="Nat. Commun.">
        <title>Phylogenomics reveals the evolutionary origins of lichenization in chlorophyte algae.</title>
        <authorList>
            <person name="Puginier C."/>
            <person name="Libourel C."/>
            <person name="Otte J."/>
            <person name="Skaloud P."/>
            <person name="Haon M."/>
            <person name="Grisel S."/>
            <person name="Petersen M."/>
            <person name="Berrin J.G."/>
            <person name="Delaux P.M."/>
            <person name="Dal Grande F."/>
            <person name="Keller J."/>
        </authorList>
    </citation>
    <scope>NUCLEOTIDE SEQUENCE [LARGE SCALE GENOMIC DNA]</scope>
    <source>
        <strain evidence="10 11">SAG 2043</strain>
    </source>
</reference>
<evidence type="ECO:0000256" key="1">
    <source>
        <dbReference type="ARBA" id="ARBA00007874"/>
    </source>
</evidence>
<organism evidence="10 11">
    <name type="scientific">[Myrmecia] bisecta</name>
    <dbReference type="NCBI Taxonomy" id="41462"/>
    <lineage>
        <taxon>Eukaryota</taxon>
        <taxon>Viridiplantae</taxon>
        <taxon>Chlorophyta</taxon>
        <taxon>core chlorophytes</taxon>
        <taxon>Trebouxiophyceae</taxon>
        <taxon>Trebouxiales</taxon>
        <taxon>Trebouxiaceae</taxon>
        <taxon>Myrmecia</taxon>
    </lineage>
</organism>
<evidence type="ECO:0000256" key="6">
    <source>
        <dbReference type="ARBA" id="ARBA00023004"/>
    </source>
</evidence>
<keyword evidence="6" id="KW-0408">Iron</keyword>
<evidence type="ECO:0000259" key="9">
    <source>
        <dbReference type="PROSITE" id="PS51085"/>
    </source>
</evidence>
<name>A0AAW1PQI8_9CHLO</name>
<evidence type="ECO:0000313" key="10">
    <source>
        <dbReference type="EMBL" id="KAK9810379.1"/>
    </source>
</evidence>
<evidence type="ECO:0000256" key="3">
    <source>
        <dbReference type="ARBA" id="ARBA00022714"/>
    </source>
</evidence>
<dbReference type="AlphaFoldDB" id="A0AAW1PQI8"/>
<keyword evidence="4" id="KW-0479">Metal-binding</keyword>
<keyword evidence="3" id="KW-0001">2Fe-2S</keyword>
<accession>A0AAW1PQI8</accession>
<dbReference type="Gene3D" id="3.10.20.30">
    <property type="match status" value="1"/>
</dbReference>
<evidence type="ECO:0000256" key="2">
    <source>
        <dbReference type="ARBA" id="ARBA00022448"/>
    </source>
</evidence>
<dbReference type="GO" id="GO:0051537">
    <property type="term" value="F:2 iron, 2 sulfur cluster binding"/>
    <property type="evidence" value="ECO:0007669"/>
    <property type="project" value="UniProtKB-KW"/>
</dbReference>
<proteinExistence type="inferred from homology"/>
<protein>
    <recommendedName>
        <fullName evidence="9">2Fe-2S ferredoxin-type domain-containing protein</fullName>
    </recommendedName>
</protein>
<sequence length="147" mass="15836">MGLVPLCQRTPAAHSVGAAPSRSLACKHRQSVAAQPRSLRQHKVRVAAFKVDIEHDGGTTTLEVEEGSTILETALENGLELSHDCKMGVCMTCPARLMEGKVDQSTGMLDEDAKAKGYALLCVSEPLSDCKVKTITEEEILNEVLMT</sequence>
<dbReference type="EMBL" id="JALJOR010000010">
    <property type="protein sequence ID" value="KAK9810379.1"/>
    <property type="molecule type" value="Genomic_DNA"/>
</dbReference>
<gene>
    <name evidence="10" type="ORF">WJX72_009749</name>
</gene>
<keyword evidence="7" id="KW-0411">Iron-sulfur</keyword>
<evidence type="ECO:0000256" key="4">
    <source>
        <dbReference type="ARBA" id="ARBA00022723"/>
    </source>
</evidence>
<dbReference type="InterPro" id="IPR036010">
    <property type="entry name" value="2Fe-2S_ferredoxin-like_sf"/>
</dbReference>
<dbReference type="Proteomes" id="UP001489004">
    <property type="component" value="Unassembled WGS sequence"/>
</dbReference>
<feature type="domain" description="2Fe-2S ferredoxin-type" evidence="9">
    <location>
        <begin position="49"/>
        <end position="138"/>
    </location>
</feature>
<dbReference type="InterPro" id="IPR012675">
    <property type="entry name" value="Beta-grasp_dom_sf"/>
</dbReference>
<dbReference type="Pfam" id="PF00111">
    <property type="entry name" value="Fer2"/>
    <property type="match status" value="1"/>
</dbReference>
<keyword evidence="11" id="KW-1185">Reference proteome</keyword>
<comment type="similarity">
    <text evidence="1">Belongs to the 2Fe2S plant-type ferredoxin family.</text>
</comment>
<keyword evidence="2" id="KW-0813">Transport</keyword>
<dbReference type="GO" id="GO:0046872">
    <property type="term" value="F:metal ion binding"/>
    <property type="evidence" value="ECO:0007669"/>
    <property type="project" value="UniProtKB-KW"/>
</dbReference>
<evidence type="ECO:0000256" key="5">
    <source>
        <dbReference type="ARBA" id="ARBA00022982"/>
    </source>
</evidence>
<dbReference type="SUPFAM" id="SSF54292">
    <property type="entry name" value="2Fe-2S ferredoxin-like"/>
    <property type="match status" value="1"/>
</dbReference>